<dbReference type="InterPro" id="IPR013087">
    <property type="entry name" value="Znf_C2H2_type"/>
</dbReference>
<accession>J3NZN6</accession>
<dbReference type="OrthoDB" id="6077919at2759"/>
<dbReference type="Gene3D" id="3.30.160.60">
    <property type="entry name" value="Classic Zinc Finger"/>
    <property type="match status" value="1"/>
</dbReference>
<dbReference type="RefSeq" id="XP_009222819.1">
    <property type="nucleotide sequence ID" value="XM_009224555.1"/>
</dbReference>
<keyword evidence="6" id="KW-0539">Nucleus</keyword>
<comment type="subcellular location">
    <subcellularLocation>
        <location evidence="1">Nucleus</location>
    </subcellularLocation>
</comment>
<name>J3NZN6_GAET3</name>
<evidence type="ECO:0000256" key="2">
    <source>
        <dbReference type="ARBA" id="ARBA00022723"/>
    </source>
</evidence>
<evidence type="ECO:0000256" key="4">
    <source>
        <dbReference type="ARBA" id="ARBA00022771"/>
    </source>
</evidence>
<reference evidence="10" key="5">
    <citation type="submission" date="2018-04" db="UniProtKB">
        <authorList>
            <consortium name="EnsemblFungi"/>
        </authorList>
    </citation>
    <scope>IDENTIFICATION</scope>
    <source>
        <strain evidence="10">R3-111a-1</strain>
    </source>
</reference>
<dbReference type="GeneID" id="20347191"/>
<evidence type="ECO:0000256" key="6">
    <source>
        <dbReference type="ARBA" id="ARBA00023242"/>
    </source>
</evidence>
<keyword evidence="11" id="KW-1185">Reference proteome</keyword>
<protein>
    <recommendedName>
        <fullName evidence="8">C2H2-type domain-containing protein</fullName>
    </recommendedName>
</protein>
<keyword evidence="5" id="KW-0862">Zinc</keyword>
<dbReference type="PROSITE" id="PS50157">
    <property type="entry name" value="ZINC_FINGER_C2H2_2"/>
    <property type="match status" value="1"/>
</dbReference>
<evidence type="ECO:0000256" key="7">
    <source>
        <dbReference type="PROSITE-ProRule" id="PRU00042"/>
    </source>
</evidence>
<sequence length="320" mass="35227">MAKKGGGQAIGREWGCKICKTTVPKGTFGNQAKLMAHQRTVSHCHCPGCDLYFKTRDKHVAHLRQPPKAYQEFRATQAEAEESGPGSVPATWRGHGDHECGKCHHDYPDANMLRYHCCSCDKVYRAEVGLNNHLATDPKHAADTSAAEKAALMSQHSCPICLEAFQKLRKLRAHIRQNHETVRCPLGCGDAFSTPQDLVNHWRHGRCIRARSSLVAAQAAAERSRSANHGVQMEGVDKGGDGAQQWLIGLFEEAVRKERAVNDIADIMQRLQLLPAEEPGDVQELDAALDDNDDASQRAIIDLSRYHSLVAQAKALSISS</sequence>
<evidence type="ECO:0000259" key="8">
    <source>
        <dbReference type="PROSITE" id="PS50157"/>
    </source>
</evidence>
<dbReference type="PANTHER" id="PTHR24406">
    <property type="entry name" value="TRANSCRIPTIONAL REPRESSOR CTCFL-RELATED"/>
    <property type="match status" value="1"/>
</dbReference>
<keyword evidence="4 7" id="KW-0863">Zinc-finger</keyword>
<dbReference type="eggNOG" id="ENOG502T568">
    <property type="taxonomic scope" value="Eukaryota"/>
</dbReference>
<reference evidence="10" key="4">
    <citation type="journal article" date="2015" name="G3 (Bethesda)">
        <title>Genome sequences of three phytopathogenic species of the Magnaporthaceae family of fungi.</title>
        <authorList>
            <person name="Okagaki L.H."/>
            <person name="Nunes C.C."/>
            <person name="Sailsbery J."/>
            <person name="Clay B."/>
            <person name="Brown D."/>
            <person name="John T."/>
            <person name="Oh Y."/>
            <person name="Young N."/>
            <person name="Fitzgerald M."/>
            <person name="Haas B.J."/>
            <person name="Zeng Q."/>
            <person name="Young S."/>
            <person name="Adiconis X."/>
            <person name="Fan L."/>
            <person name="Levin J.Z."/>
            <person name="Mitchell T.K."/>
            <person name="Okubara P.A."/>
            <person name="Farman M.L."/>
            <person name="Kohn L.M."/>
            <person name="Birren B."/>
            <person name="Ma L.-J."/>
            <person name="Dean R.A."/>
        </authorList>
    </citation>
    <scope>NUCLEOTIDE SEQUENCE</scope>
    <source>
        <strain evidence="10">R3-111a-1</strain>
    </source>
</reference>
<dbReference type="VEuPathDB" id="FungiDB:GGTG_06733"/>
<dbReference type="InterPro" id="IPR050888">
    <property type="entry name" value="ZnF_C2H2-type_TF"/>
</dbReference>
<dbReference type="EnsemblFungi" id="EJT76819">
    <property type="protein sequence ID" value="EJT76819"/>
    <property type="gene ID" value="GGTG_06733"/>
</dbReference>
<feature type="domain" description="C2H2-type" evidence="8">
    <location>
        <begin position="156"/>
        <end position="184"/>
    </location>
</feature>
<proteinExistence type="predicted"/>
<dbReference type="HOGENOM" id="CLU_868904_0_0_1"/>
<evidence type="ECO:0000313" key="11">
    <source>
        <dbReference type="Proteomes" id="UP000006039"/>
    </source>
</evidence>
<reference evidence="9" key="2">
    <citation type="submission" date="2010-07" db="EMBL/GenBank/DDBJ databases">
        <authorList>
            <consortium name="The Broad Institute Genome Sequencing Platform"/>
            <consortium name="Broad Institute Genome Sequencing Center for Infectious Disease"/>
            <person name="Ma L.-J."/>
            <person name="Dead R."/>
            <person name="Young S."/>
            <person name="Zeng Q."/>
            <person name="Koehrsen M."/>
            <person name="Alvarado L."/>
            <person name="Berlin A."/>
            <person name="Chapman S.B."/>
            <person name="Chen Z."/>
            <person name="Freedman E."/>
            <person name="Gellesch M."/>
            <person name="Goldberg J."/>
            <person name="Griggs A."/>
            <person name="Gujja S."/>
            <person name="Heilman E.R."/>
            <person name="Heiman D."/>
            <person name="Hepburn T."/>
            <person name="Howarth C."/>
            <person name="Jen D."/>
            <person name="Larson L."/>
            <person name="Mehta T."/>
            <person name="Neiman D."/>
            <person name="Pearson M."/>
            <person name="Roberts A."/>
            <person name="Saif S."/>
            <person name="Shea T."/>
            <person name="Shenoy N."/>
            <person name="Sisk P."/>
            <person name="Stolte C."/>
            <person name="Sykes S."/>
            <person name="Walk T."/>
            <person name="White J."/>
            <person name="Yandava C."/>
            <person name="Haas B."/>
            <person name="Nusbaum C."/>
            <person name="Birren B."/>
        </authorList>
    </citation>
    <scope>NUCLEOTIDE SEQUENCE</scope>
    <source>
        <strain evidence="9">R3-111a-1</strain>
    </source>
</reference>
<evidence type="ECO:0000256" key="3">
    <source>
        <dbReference type="ARBA" id="ARBA00022737"/>
    </source>
</evidence>
<dbReference type="PROSITE" id="PS00028">
    <property type="entry name" value="ZINC_FINGER_C2H2_1"/>
    <property type="match status" value="1"/>
</dbReference>
<dbReference type="GO" id="GO:0008270">
    <property type="term" value="F:zinc ion binding"/>
    <property type="evidence" value="ECO:0007669"/>
    <property type="project" value="UniProtKB-KW"/>
</dbReference>
<reference evidence="11" key="1">
    <citation type="submission" date="2010-07" db="EMBL/GenBank/DDBJ databases">
        <title>The genome sequence of Gaeumannomyces graminis var. tritici strain R3-111a-1.</title>
        <authorList>
            <consortium name="The Broad Institute Genome Sequencing Platform"/>
            <person name="Ma L.-J."/>
            <person name="Dead R."/>
            <person name="Young S."/>
            <person name="Zeng Q."/>
            <person name="Koehrsen M."/>
            <person name="Alvarado L."/>
            <person name="Berlin A."/>
            <person name="Chapman S.B."/>
            <person name="Chen Z."/>
            <person name="Freedman E."/>
            <person name="Gellesch M."/>
            <person name="Goldberg J."/>
            <person name="Griggs A."/>
            <person name="Gujja S."/>
            <person name="Heilman E.R."/>
            <person name="Heiman D."/>
            <person name="Hepburn T."/>
            <person name="Howarth C."/>
            <person name="Jen D."/>
            <person name="Larson L."/>
            <person name="Mehta T."/>
            <person name="Neiman D."/>
            <person name="Pearson M."/>
            <person name="Roberts A."/>
            <person name="Saif S."/>
            <person name="Shea T."/>
            <person name="Shenoy N."/>
            <person name="Sisk P."/>
            <person name="Stolte C."/>
            <person name="Sykes S."/>
            <person name="Walk T."/>
            <person name="White J."/>
            <person name="Yandava C."/>
            <person name="Haas B."/>
            <person name="Nusbaum C."/>
            <person name="Birren B."/>
        </authorList>
    </citation>
    <scope>NUCLEOTIDE SEQUENCE [LARGE SCALE GENOMIC DNA]</scope>
    <source>
        <strain evidence="11">R3-111a-1</strain>
    </source>
</reference>
<dbReference type="GO" id="GO:0005634">
    <property type="term" value="C:nucleus"/>
    <property type="evidence" value="ECO:0007669"/>
    <property type="project" value="UniProtKB-SubCell"/>
</dbReference>
<evidence type="ECO:0000313" key="9">
    <source>
        <dbReference type="EMBL" id="EJT76819.1"/>
    </source>
</evidence>
<keyword evidence="3" id="KW-0677">Repeat</keyword>
<gene>
    <name evidence="10" type="primary">20347191</name>
    <name evidence="9" type="ORF">GGTG_06733</name>
</gene>
<dbReference type="AlphaFoldDB" id="J3NZN6"/>
<evidence type="ECO:0000256" key="5">
    <source>
        <dbReference type="ARBA" id="ARBA00022833"/>
    </source>
</evidence>
<evidence type="ECO:0000256" key="1">
    <source>
        <dbReference type="ARBA" id="ARBA00004123"/>
    </source>
</evidence>
<dbReference type="SMART" id="SM00355">
    <property type="entry name" value="ZnF_C2H2"/>
    <property type="match status" value="5"/>
</dbReference>
<reference evidence="9" key="3">
    <citation type="submission" date="2010-09" db="EMBL/GenBank/DDBJ databases">
        <title>Annotation of Gaeumannomyces graminis var. tritici R3-111a-1.</title>
        <authorList>
            <consortium name="The Broad Institute Genome Sequencing Platform"/>
            <person name="Ma L.-J."/>
            <person name="Dead R."/>
            <person name="Young S.K."/>
            <person name="Zeng Q."/>
            <person name="Gargeya S."/>
            <person name="Fitzgerald M."/>
            <person name="Haas B."/>
            <person name="Abouelleil A."/>
            <person name="Alvarado L."/>
            <person name="Arachchi H.M."/>
            <person name="Berlin A."/>
            <person name="Brown A."/>
            <person name="Chapman S.B."/>
            <person name="Chen Z."/>
            <person name="Dunbar C."/>
            <person name="Freedman E."/>
            <person name="Gearin G."/>
            <person name="Gellesch M."/>
            <person name="Goldberg J."/>
            <person name="Griggs A."/>
            <person name="Gujja S."/>
            <person name="Heiman D."/>
            <person name="Howarth C."/>
            <person name="Larson L."/>
            <person name="Lui A."/>
            <person name="MacDonald P.J.P."/>
            <person name="Mehta T."/>
            <person name="Montmayeur A."/>
            <person name="Murphy C."/>
            <person name="Neiman D."/>
            <person name="Pearson M."/>
            <person name="Priest M."/>
            <person name="Roberts A."/>
            <person name="Saif S."/>
            <person name="Shea T."/>
            <person name="Shenoy N."/>
            <person name="Sisk P."/>
            <person name="Stolte C."/>
            <person name="Sykes S."/>
            <person name="Yandava C."/>
            <person name="Wortman J."/>
            <person name="Nusbaum C."/>
            <person name="Birren B."/>
        </authorList>
    </citation>
    <scope>NUCLEOTIDE SEQUENCE</scope>
    <source>
        <strain evidence="9">R3-111a-1</strain>
    </source>
</reference>
<organism evidence="9">
    <name type="scientific">Gaeumannomyces tritici (strain R3-111a-1)</name>
    <name type="common">Wheat and barley take-all root rot fungus</name>
    <name type="synonym">Gaeumannomyces graminis var. tritici</name>
    <dbReference type="NCBI Taxonomy" id="644352"/>
    <lineage>
        <taxon>Eukaryota</taxon>
        <taxon>Fungi</taxon>
        <taxon>Dikarya</taxon>
        <taxon>Ascomycota</taxon>
        <taxon>Pezizomycotina</taxon>
        <taxon>Sordariomycetes</taxon>
        <taxon>Sordariomycetidae</taxon>
        <taxon>Magnaporthales</taxon>
        <taxon>Magnaporthaceae</taxon>
        <taxon>Gaeumannomyces</taxon>
    </lineage>
</organism>
<dbReference type="Proteomes" id="UP000006039">
    <property type="component" value="Unassembled WGS sequence"/>
</dbReference>
<evidence type="ECO:0000313" key="10">
    <source>
        <dbReference type="EnsemblFungi" id="EJT76819"/>
    </source>
</evidence>
<dbReference type="EMBL" id="GL385397">
    <property type="protein sequence ID" value="EJT76819.1"/>
    <property type="molecule type" value="Genomic_DNA"/>
</dbReference>
<keyword evidence="2" id="KW-0479">Metal-binding</keyword>